<keyword evidence="3 7" id="KW-0813">Transport</keyword>
<comment type="similarity">
    <text evidence="2 7">Belongs to the purine permeases (TC 2.A.7.14) family.</text>
</comment>
<dbReference type="InterPro" id="IPR037185">
    <property type="entry name" value="EmrE-like"/>
</dbReference>
<feature type="transmembrane region" description="Helical" evidence="7">
    <location>
        <begin position="234"/>
        <end position="252"/>
    </location>
</feature>
<feature type="transmembrane region" description="Helical" evidence="7">
    <location>
        <begin position="367"/>
        <end position="387"/>
    </location>
</feature>
<feature type="compositionally biased region" description="Basic and acidic residues" evidence="8">
    <location>
        <begin position="402"/>
        <end position="424"/>
    </location>
</feature>
<feature type="transmembrane region" description="Helical" evidence="7">
    <location>
        <begin position="342"/>
        <end position="361"/>
    </location>
</feature>
<feature type="compositionally biased region" description="Polar residues" evidence="8">
    <location>
        <begin position="1"/>
        <end position="14"/>
    </location>
</feature>
<feature type="region of interest" description="Disordered" evidence="8">
    <location>
        <begin position="397"/>
        <end position="424"/>
    </location>
</feature>
<gene>
    <name evidence="9" type="ORF">D8674_002750</name>
</gene>
<dbReference type="GO" id="GO:0016020">
    <property type="term" value="C:membrane"/>
    <property type="evidence" value="ECO:0007669"/>
    <property type="project" value="UniProtKB-SubCell"/>
</dbReference>
<feature type="transmembrane region" description="Helical" evidence="7">
    <location>
        <begin position="178"/>
        <end position="195"/>
    </location>
</feature>
<evidence type="ECO:0000256" key="8">
    <source>
        <dbReference type="SAM" id="MobiDB-lite"/>
    </source>
</evidence>
<dbReference type="GO" id="GO:0015211">
    <property type="term" value="F:purine nucleoside transmembrane transporter activity"/>
    <property type="evidence" value="ECO:0007669"/>
    <property type="project" value="UniProtKB-UniRule"/>
</dbReference>
<feature type="region of interest" description="Disordered" evidence="8">
    <location>
        <begin position="1"/>
        <end position="34"/>
    </location>
</feature>
<dbReference type="EMBL" id="SMOL01000695">
    <property type="protein sequence ID" value="KAB2601745.1"/>
    <property type="molecule type" value="Genomic_DNA"/>
</dbReference>
<reference evidence="9 10" key="3">
    <citation type="submission" date="2019-11" db="EMBL/GenBank/DDBJ databases">
        <title>A de novo genome assembly of a pear dwarfing rootstock.</title>
        <authorList>
            <person name="Wang F."/>
            <person name="Wang J."/>
            <person name="Li S."/>
            <person name="Zhang Y."/>
            <person name="Fang M."/>
            <person name="Ma L."/>
            <person name="Zhao Y."/>
            <person name="Jiang S."/>
        </authorList>
    </citation>
    <scope>NUCLEOTIDE SEQUENCE [LARGE SCALE GENOMIC DNA]</scope>
    <source>
        <strain evidence="9">S2</strain>
        <tissue evidence="9">Leaf</tissue>
    </source>
</reference>
<evidence type="ECO:0000256" key="6">
    <source>
        <dbReference type="ARBA" id="ARBA00023136"/>
    </source>
</evidence>
<keyword evidence="6 7" id="KW-0472">Membrane</keyword>
<evidence type="ECO:0000313" key="10">
    <source>
        <dbReference type="Proteomes" id="UP000327157"/>
    </source>
</evidence>
<evidence type="ECO:0000256" key="3">
    <source>
        <dbReference type="ARBA" id="ARBA00022448"/>
    </source>
</evidence>
<dbReference type="AlphaFoldDB" id="A0A5N5FF63"/>
<comment type="subcellular location">
    <subcellularLocation>
        <location evidence="1 7">Membrane</location>
        <topology evidence="1 7">Multi-pass membrane protein</topology>
    </subcellularLocation>
</comment>
<organism evidence="9 10">
    <name type="scientific">Pyrus ussuriensis x Pyrus communis</name>
    <dbReference type="NCBI Taxonomy" id="2448454"/>
    <lineage>
        <taxon>Eukaryota</taxon>
        <taxon>Viridiplantae</taxon>
        <taxon>Streptophyta</taxon>
        <taxon>Embryophyta</taxon>
        <taxon>Tracheophyta</taxon>
        <taxon>Spermatophyta</taxon>
        <taxon>Magnoliopsida</taxon>
        <taxon>eudicotyledons</taxon>
        <taxon>Gunneridae</taxon>
        <taxon>Pentapetalae</taxon>
        <taxon>rosids</taxon>
        <taxon>fabids</taxon>
        <taxon>Rosales</taxon>
        <taxon>Rosaceae</taxon>
        <taxon>Amygdaloideae</taxon>
        <taxon>Maleae</taxon>
        <taxon>Pyrus</taxon>
    </lineage>
</organism>
<feature type="transmembrane region" description="Helical" evidence="7">
    <location>
        <begin position="273"/>
        <end position="293"/>
    </location>
</feature>
<dbReference type="PANTHER" id="PTHR31376">
    <property type="entry name" value="OS09G0467300 PROTEIN-RELATED"/>
    <property type="match status" value="1"/>
</dbReference>
<sequence>MESLVQSSPQNSPKPHNHQNHHHQDHDCPTLTTTTTNHHLEQTRTNSSTLFINKTTATQLSNKGSMIKRNKRSMPLLVINYLCLFIGSVSSSLLSKYYFIHKGSSIWVSTWVQCSGFPLLLPFIFIPYHLLHCTQRIPFSHFTPKILVLSVLIGLMLGLNNLLFSWGNSYLPVSTSSLLLSSQLVFNLILSVIIVKQKVTFSNLNCVILLTVSSVLLALGSHHDKPHGLTRSKYFLGFFSTIGAGLLFALYLPVMEKIYSKVYCYAMVIEMQLVMEAAATVFATVGMALNGGFREMKAESERVYDKGENVYWVTLWCNVVTWQLCFMGTAGMVFLTSSLTGGICMTALMGMNVLGGVLVYGDSFGGVKAVSTLLCGWGFCSYVYGLYMKARDIGEEDGGEGDGDKEGTHQEIGMDVHKLNDSSV</sequence>
<evidence type="ECO:0000256" key="1">
    <source>
        <dbReference type="ARBA" id="ARBA00004141"/>
    </source>
</evidence>
<evidence type="ECO:0000256" key="4">
    <source>
        <dbReference type="ARBA" id="ARBA00022692"/>
    </source>
</evidence>
<dbReference type="SUPFAM" id="SSF103481">
    <property type="entry name" value="Multidrug resistance efflux transporter EmrE"/>
    <property type="match status" value="1"/>
</dbReference>
<keyword evidence="4 7" id="KW-0812">Transmembrane</keyword>
<keyword evidence="10" id="KW-1185">Reference proteome</keyword>
<comment type="caution">
    <text evidence="9">The sequence shown here is derived from an EMBL/GenBank/DDBJ whole genome shotgun (WGS) entry which is preliminary data.</text>
</comment>
<feature type="transmembrane region" description="Helical" evidence="7">
    <location>
        <begin position="106"/>
        <end position="126"/>
    </location>
</feature>
<evidence type="ECO:0000256" key="7">
    <source>
        <dbReference type="RuleBase" id="RU368015"/>
    </source>
</evidence>
<dbReference type="OrthoDB" id="683622at2759"/>
<protein>
    <recommendedName>
        <fullName evidence="7">Probable purine permease</fullName>
    </recommendedName>
</protein>
<reference evidence="9 10" key="1">
    <citation type="submission" date="2019-09" db="EMBL/GenBank/DDBJ databases">
        <authorList>
            <person name="Ou C."/>
        </authorList>
    </citation>
    <scope>NUCLEOTIDE SEQUENCE [LARGE SCALE GENOMIC DNA]</scope>
    <source>
        <strain evidence="9">S2</strain>
        <tissue evidence="9">Leaf</tissue>
    </source>
</reference>
<dbReference type="Pfam" id="PF16913">
    <property type="entry name" value="PUNUT"/>
    <property type="match status" value="1"/>
</dbReference>
<keyword evidence="5 7" id="KW-1133">Transmembrane helix</keyword>
<evidence type="ECO:0000313" key="9">
    <source>
        <dbReference type="EMBL" id="KAB2601745.1"/>
    </source>
</evidence>
<dbReference type="PANTHER" id="PTHR31376:SF3">
    <property type="entry name" value="PURINE PERMEASE 4-RELATED"/>
    <property type="match status" value="1"/>
</dbReference>
<dbReference type="GO" id="GO:0005345">
    <property type="term" value="F:purine nucleobase transmembrane transporter activity"/>
    <property type="evidence" value="ECO:0007669"/>
    <property type="project" value="UniProtKB-UniRule"/>
</dbReference>
<reference evidence="10" key="2">
    <citation type="submission" date="2019-10" db="EMBL/GenBank/DDBJ databases">
        <title>A de novo genome assembly of a pear dwarfing rootstock.</title>
        <authorList>
            <person name="Wang F."/>
            <person name="Wang J."/>
            <person name="Li S."/>
            <person name="Zhang Y."/>
            <person name="Fang M."/>
            <person name="Ma L."/>
            <person name="Zhao Y."/>
            <person name="Jiang S."/>
        </authorList>
    </citation>
    <scope>NUCLEOTIDE SEQUENCE [LARGE SCALE GENOMIC DNA]</scope>
</reference>
<proteinExistence type="inferred from homology"/>
<dbReference type="InterPro" id="IPR030182">
    <property type="entry name" value="PUP_plant"/>
</dbReference>
<feature type="transmembrane region" description="Helical" evidence="7">
    <location>
        <begin position="146"/>
        <end position="166"/>
    </location>
</feature>
<dbReference type="Proteomes" id="UP000327157">
    <property type="component" value="Chromosome 10"/>
</dbReference>
<feature type="transmembrane region" description="Helical" evidence="7">
    <location>
        <begin position="313"/>
        <end position="335"/>
    </location>
</feature>
<evidence type="ECO:0000256" key="5">
    <source>
        <dbReference type="ARBA" id="ARBA00022989"/>
    </source>
</evidence>
<name>A0A5N5FF63_9ROSA</name>
<feature type="transmembrane region" description="Helical" evidence="7">
    <location>
        <begin position="76"/>
        <end position="100"/>
    </location>
</feature>
<evidence type="ECO:0000256" key="2">
    <source>
        <dbReference type="ARBA" id="ARBA00006213"/>
    </source>
</evidence>
<feature type="transmembrane region" description="Helical" evidence="7">
    <location>
        <begin position="202"/>
        <end position="222"/>
    </location>
</feature>
<accession>A0A5N5FF63</accession>